<evidence type="ECO:0000256" key="1">
    <source>
        <dbReference type="SAM" id="Phobius"/>
    </source>
</evidence>
<name>A0A2H0NEH7_9BACT</name>
<feature type="transmembrane region" description="Helical" evidence="1">
    <location>
        <begin position="108"/>
        <end position="127"/>
    </location>
</feature>
<feature type="transmembrane region" description="Helical" evidence="1">
    <location>
        <begin position="32"/>
        <end position="51"/>
    </location>
</feature>
<reference evidence="2 3" key="1">
    <citation type="submission" date="2017-09" db="EMBL/GenBank/DDBJ databases">
        <title>Depth-based differentiation of microbial function through sediment-hosted aquifers and enrichment of novel symbionts in the deep terrestrial subsurface.</title>
        <authorList>
            <person name="Probst A.J."/>
            <person name="Ladd B."/>
            <person name="Jarett J.K."/>
            <person name="Geller-Mcgrath D.E."/>
            <person name="Sieber C.M."/>
            <person name="Emerson J.B."/>
            <person name="Anantharaman K."/>
            <person name="Thomas B.C."/>
            <person name="Malmstrom R."/>
            <person name="Stieglmeier M."/>
            <person name="Klingl A."/>
            <person name="Woyke T."/>
            <person name="Ryan C.M."/>
            <person name="Banfield J.F."/>
        </authorList>
    </citation>
    <scope>NUCLEOTIDE SEQUENCE [LARGE SCALE GENOMIC DNA]</scope>
    <source>
        <strain evidence="2">CG11_big_fil_rev_8_21_14_0_20_36_20</strain>
    </source>
</reference>
<dbReference type="AlphaFoldDB" id="A0A2H0NEH7"/>
<organism evidence="2 3">
    <name type="scientific">Candidatus Komeilibacteria bacterium CG11_big_fil_rev_8_21_14_0_20_36_20</name>
    <dbReference type="NCBI Taxonomy" id="1974477"/>
    <lineage>
        <taxon>Bacteria</taxon>
        <taxon>Candidatus Komeiliibacteriota</taxon>
    </lineage>
</organism>
<accession>A0A2H0NEH7</accession>
<dbReference type="Proteomes" id="UP000230564">
    <property type="component" value="Unassembled WGS sequence"/>
</dbReference>
<keyword evidence="1" id="KW-1133">Transmembrane helix</keyword>
<evidence type="ECO:0000313" key="2">
    <source>
        <dbReference type="EMBL" id="PIR06486.1"/>
    </source>
</evidence>
<gene>
    <name evidence="2" type="ORF">COV55_03010</name>
</gene>
<comment type="caution">
    <text evidence="2">The sequence shown here is derived from an EMBL/GenBank/DDBJ whole genome shotgun (WGS) entry which is preliminary data.</text>
</comment>
<dbReference type="EMBL" id="PCWQ01000012">
    <property type="protein sequence ID" value="PIR06486.1"/>
    <property type="molecule type" value="Genomic_DNA"/>
</dbReference>
<evidence type="ECO:0000313" key="3">
    <source>
        <dbReference type="Proteomes" id="UP000230564"/>
    </source>
</evidence>
<keyword evidence="1" id="KW-0812">Transmembrane</keyword>
<protein>
    <submittedName>
        <fullName evidence="2">Uncharacterized protein</fullName>
    </submittedName>
</protein>
<keyword evidence="1" id="KW-0472">Membrane</keyword>
<proteinExistence type="predicted"/>
<feature type="transmembrane region" description="Helical" evidence="1">
    <location>
        <begin position="71"/>
        <end position="96"/>
    </location>
</feature>
<sequence length="242" mass="28441">MSEKNLSQEVLEKIQANHLQPKAKWKFALKNYIIWVGSLLFLLLSIASFSSSLHLLINNDWDVYHQISDSLWRFVLLALPYFWLIFLIIFVLLADYNFKHTKGGYKLTLLKIITFSALIIVLGGLFLQRIGLGRLIDRQAAERLPFYHQIINRRLPVWLHSEKGFLAGVILETEEEYFILRDLNNKKWLVYYQNQPLNFPLNEPVRIIGQQIEENVFRVEQIFPSRGLRLKCCQPPLPPEPH</sequence>